<evidence type="ECO:0000313" key="2">
    <source>
        <dbReference type="EMBL" id="MPM52110.1"/>
    </source>
</evidence>
<gene>
    <name evidence="2" type="ORF">SDC9_98866</name>
</gene>
<proteinExistence type="predicted"/>
<organism evidence="2">
    <name type="scientific">bioreactor metagenome</name>
    <dbReference type="NCBI Taxonomy" id="1076179"/>
    <lineage>
        <taxon>unclassified sequences</taxon>
        <taxon>metagenomes</taxon>
        <taxon>ecological metagenomes</taxon>
    </lineage>
</organism>
<dbReference type="AlphaFoldDB" id="A0A645AFZ4"/>
<dbReference type="EMBL" id="VSSQ01013716">
    <property type="protein sequence ID" value="MPM52110.1"/>
    <property type="molecule type" value="Genomic_DNA"/>
</dbReference>
<sequence length="76" mass="7850">MALNILGLSYVLLPAPKPIFLIENSPGSLSSVFIAATIAAPVGVTNSASIFVRRSFRLLFATILETAGTGTGITPC</sequence>
<evidence type="ECO:0000256" key="1">
    <source>
        <dbReference type="SAM" id="Phobius"/>
    </source>
</evidence>
<comment type="caution">
    <text evidence="2">The sequence shown here is derived from an EMBL/GenBank/DDBJ whole genome shotgun (WGS) entry which is preliminary data.</text>
</comment>
<keyword evidence="1" id="KW-1133">Transmembrane helix</keyword>
<name>A0A645AFZ4_9ZZZZ</name>
<accession>A0A645AFZ4</accession>
<keyword evidence="1" id="KW-0812">Transmembrane</keyword>
<feature type="transmembrane region" description="Helical" evidence="1">
    <location>
        <begin position="31"/>
        <end position="52"/>
    </location>
</feature>
<reference evidence="2" key="1">
    <citation type="submission" date="2019-08" db="EMBL/GenBank/DDBJ databases">
        <authorList>
            <person name="Kucharzyk K."/>
            <person name="Murdoch R.W."/>
            <person name="Higgins S."/>
            <person name="Loffler F."/>
        </authorList>
    </citation>
    <scope>NUCLEOTIDE SEQUENCE</scope>
</reference>
<protein>
    <submittedName>
        <fullName evidence="2">Uncharacterized protein</fullName>
    </submittedName>
</protein>
<keyword evidence="1" id="KW-0472">Membrane</keyword>